<sequence length="245" mass="27145">MNPSLAVSKSGINGLQTNLDIISNNIANSNTVGFKEKDANFHELLREDTSSRGNILMNGISRGTRTEQGQLNLTQGGIIPGTNDFDLALMGEGFFGVRTANNELSYTRDGSFRFDAQGTLRTSDGNRVEINYFLPKNDWPNGNPTVSEKGQITIGNQVVGEIPVFESNQYEQFLEIGDNLFQLPGNQNLPRIQNPNVKQHYLEASNVDLAGQMTDMIVTQRAYSMNTKVAQSTDDMMQIINNFKQ</sequence>
<evidence type="ECO:0000313" key="7">
    <source>
        <dbReference type="Proteomes" id="UP000195918"/>
    </source>
</evidence>
<dbReference type="InterPro" id="IPR010930">
    <property type="entry name" value="Flg_bb/hook_C_dom"/>
</dbReference>
<dbReference type="InterPro" id="IPR053967">
    <property type="entry name" value="LlgE_F_G-like_D1"/>
</dbReference>
<protein>
    <submittedName>
        <fullName evidence="6">Flagellar basal-body rod protein FlgG</fullName>
    </submittedName>
</protein>
<comment type="subcellular location">
    <subcellularLocation>
        <location evidence="2">Bacterial flagellum basal body</location>
    </subcellularLocation>
</comment>
<evidence type="ECO:0000256" key="2">
    <source>
        <dbReference type="RuleBase" id="RU362116"/>
    </source>
</evidence>
<evidence type="ECO:0000259" key="4">
    <source>
        <dbReference type="Pfam" id="PF06429"/>
    </source>
</evidence>
<dbReference type="Pfam" id="PF22692">
    <property type="entry name" value="LlgE_F_G_D1"/>
    <property type="match status" value="1"/>
</dbReference>
<keyword evidence="6" id="KW-0282">Flagellum</keyword>
<name>A0A1X6WTF8_9ENTE</name>
<accession>A0A1X6WTF8</accession>
<dbReference type="PANTHER" id="PTHR30435">
    <property type="entry name" value="FLAGELLAR PROTEIN"/>
    <property type="match status" value="1"/>
</dbReference>
<dbReference type="Proteomes" id="UP000195918">
    <property type="component" value="Unassembled WGS sequence"/>
</dbReference>
<gene>
    <name evidence="6" type="ORF">FM121_12415</name>
</gene>
<dbReference type="GO" id="GO:0071978">
    <property type="term" value="P:bacterial-type flagellum-dependent swarming motility"/>
    <property type="evidence" value="ECO:0007669"/>
    <property type="project" value="TreeGrafter"/>
</dbReference>
<keyword evidence="2" id="KW-0975">Bacterial flagellum</keyword>
<dbReference type="InterPro" id="IPR037925">
    <property type="entry name" value="FlgE/F/G-like"/>
</dbReference>
<dbReference type="PANTHER" id="PTHR30435:SF19">
    <property type="entry name" value="FLAGELLAR BASAL-BODY ROD PROTEIN FLGG"/>
    <property type="match status" value="1"/>
</dbReference>
<dbReference type="Pfam" id="PF00460">
    <property type="entry name" value="Flg_bb_rod"/>
    <property type="match status" value="1"/>
</dbReference>
<evidence type="ECO:0000256" key="1">
    <source>
        <dbReference type="ARBA" id="ARBA00009677"/>
    </source>
</evidence>
<reference evidence="7" key="1">
    <citation type="submission" date="2017-02" db="EMBL/GenBank/DDBJ databases">
        <authorList>
            <person name="Dridi B."/>
        </authorList>
    </citation>
    <scope>NUCLEOTIDE SEQUENCE [LARGE SCALE GENOMIC DNA]</scope>
    <source>
        <strain evidence="7">bH819</strain>
    </source>
</reference>
<dbReference type="OrthoDB" id="9804559at2"/>
<feature type="domain" description="Flagellar basal body rod protein N-terminal" evidence="3">
    <location>
        <begin position="7"/>
        <end position="35"/>
    </location>
</feature>
<feature type="domain" description="Flagellar basal-body/hook protein C-terminal" evidence="4">
    <location>
        <begin position="198"/>
        <end position="242"/>
    </location>
</feature>
<dbReference type="InterPro" id="IPR001444">
    <property type="entry name" value="Flag_bb_rod_N"/>
</dbReference>
<evidence type="ECO:0000259" key="5">
    <source>
        <dbReference type="Pfam" id="PF22692"/>
    </source>
</evidence>
<dbReference type="Pfam" id="PF06429">
    <property type="entry name" value="Flg_bbr_C"/>
    <property type="match status" value="1"/>
</dbReference>
<dbReference type="SUPFAM" id="SSF117143">
    <property type="entry name" value="Flagellar hook protein flgE"/>
    <property type="match status" value="1"/>
</dbReference>
<feature type="domain" description="Flagellar hook protein FlgE/F/G-like D1" evidence="5">
    <location>
        <begin position="88"/>
        <end position="153"/>
    </location>
</feature>
<dbReference type="EMBL" id="FWFD01000015">
    <property type="protein sequence ID" value="SLM86896.1"/>
    <property type="molecule type" value="Genomic_DNA"/>
</dbReference>
<proteinExistence type="inferred from homology"/>
<dbReference type="PROSITE" id="PS00588">
    <property type="entry name" value="FLAGELLA_BB_ROD"/>
    <property type="match status" value="1"/>
</dbReference>
<dbReference type="RefSeq" id="WP_086952498.1">
    <property type="nucleotide sequence ID" value="NZ_FWFD01000015.1"/>
</dbReference>
<evidence type="ECO:0000259" key="3">
    <source>
        <dbReference type="Pfam" id="PF00460"/>
    </source>
</evidence>
<dbReference type="InterPro" id="IPR019776">
    <property type="entry name" value="Flagellar_basal_body_rod_CS"/>
</dbReference>
<organism evidence="6 7">
    <name type="scientific">Vagococcus fluvialis bH819</name>
    <dbReference type="NCBI Taxonomy" id="1255619"/>
    <lineage>
        <taxon>Bacteria</taxon>
        <taxon>Bacillati</taxon>
        <taxon>Bacillota</taxon>
        <taxon>Bacilli</taxon>
        <taxon>Lactobacillales</taxon>
        <taxon>Enterococcaceae</taxon>
        <taxon>Vagococcus</taxon>
    </lineage>
</organism>
<dbReference type="AlphaFoldDB" id="A0A1X6WTF8"/>
<dbReference type="NCBIfam" id="TIGR03506">
    <property type="entry name" value="FlgEFG_subfam"/>
    <property type="match status" value="1"/>
</dbReference>
<dbReference type="InterPro" id="IPR020013">
    <property type="entry name" value="Flagellar_FlgE/F/G"/>
</dbReference>
<keyword evidence="6" id="KW-0966">Cell projection</keyword>
<dbReference type="GO" id="GO:0009425">
    <property type="term" value="C:bacterial-type flagellum basal body"/>
    <property type="evidence" value="ECO:0007669"/>
    <property type="project" value="UniProtKB-SubCell"/>
</dbReference>
<keyword evidence="7" id="KW-1185">Reference proteome</keyword>
<keyword evidence="6" id="KW-0969">Cilium</keyword>
<comment type="similarity">
    <text evidence="1 2">Belongs to the flagella basal body rod proteins family.</text>
</comment>
<evidence type="ECO:0000313" key="6">
    <source>
        <dbReference type="EMBL" id="SLM86896.1"/>
    </source>
</evidence>